<dbReference type="OrthoDB" id="10631004at2759"/>
<evidence type="ECO:0000313" key="3">
    <source>
        <dbReference type="Proteomes" id="UP000521943"/>
    </source>
</evidence>
<organism evidence="2 3">
    <name type="scientific">Ephemerocybe angulata</name>
    <dbReference type="NCBI Taxonomy" id="980116"/>
    <lineage>
        <taxon>Eukaryota</taxon>
        <taxon>Fungi</taxon>
        <taxon>Dikarya</taxon>
        <taxon>Basidiomycota</taxon>
        <taxon>Agaricomycotina</taxon>
        <taxon>Agaricomycetes</taxon>
        <taxon>Agaricomycetidae</taxon>
        <taxon>Agaricales</taxon>
        <taxon>Agaricineae</taxon>
        <taxon>Psathyrellaceae</taxon>
        <taxon>Ephemerocybe</taxon>
    </lineage>
</organism>
<evidence type="ECO:0000313" key="2">
    <source>
        <dbReference type="EMBL" id="KAF6750982.1"/>
    </source>
</evidence>
<name>A0A8H6HRA9_9AGAR</name>
<comment type="caution">
    <text evidence="2">The sequence shown here is derived from an EMBL/GenBank/DDBJ whole genome shotgun (WGS) entry which is preliminary data.</text>
</comment>
<dbReference type="Proteomes" id="UP000521943">
    <property type="component" value="Unassembled WGS sequence"/>
</dbReference>
<accession>A0A8H6HRA9</accession>
<protein>
    <submittedName>
        <fullName evidence="2">Uncharacterized protein</fullName>
    </submittedName>
</protein>
<sequence length="260" mass="28717">MPKASSSTAKRGKPRGPYRRTWEERIEYLSSFEDCEVVDPNTVKCRRCDIHLALDTRQKAHSAKTGGYYTFNWVKHLRTHTTLNPRRRTRERVSAEQRLRNKRAAGGSRSKANTPAPGSPHADTDATDVIKHKGKGRASSVSLDDDVLVSAGDVPVQRASRAFSRAVSDGSEDMRDMQEIQDSIDDGTSTTRQASEDPLPTVVESDHGQIGPVAASSSNSNLPPRFSFASSRIRHTLSFTQEYDCAKTLMELSQGLTRGV</sequence>
<keyword evidence="3" id="KW-1185">Reference proteome</keyword>
<dbReference type="EMBL" id="JACGCI010000053">
    <property type="protein sequence ID" value="KAF6750982.1"/>
    <property type="molecule type" value="Genomic_DNA"/>
</dbReference>
<dbReference type="AlphaFoldDB" id="A0A8H6HRA9"/>
<gene>
    <name evidence="2" type="ORF">DFP72DRAFT_1172604</name>
</gene>
<feature type="region of interest" description="Disordered" evidence="1">
    <location>
        <begin position="83"/>
        <end position="126"/>
    </location>
</feature>
<proteinExistence type="predicted"/>
<reference evidence="2 3" key="1">
    <citation type="submission" date="2020-07" db="EMBL/GenBank/DDBJ databases">
        <title>Comparative genomics of pyrophilous fungi reveals a link between fire events and developmental genes.</title>
        <authorList>
            <consortium name="DOE Joint Genome Institute"/>
            <person name="Steindorff A.S."/>
            <person name="Carver A."/>
            <person name="Calhoun S."/>
            <person name="Stillman K."/>
            <person name="Liu H."/>
            <person name="Lipzen A."/>
            <person name="Pangilinan J."/>
            <person name="Labutti K."/>
            <person name="Bruns T.D."/>
            <person name="Grigoriev I.V."/>
        </authorList>
    </citation>
    <scope>NUCLEOTIDE SEQUENCE [LARGE SCALE GENOMIC DNA]</scope>
    <source>
        <strain evidence="2 3">CBS 144469</strain>
    </source>
</reference>
<evidence type="ECO:0000256" key="1">
    <source>
        <dbReference type="SAM" id="MobiDB-lite"/>
    </source>
</evidence>